<dbReference type="RefSeq" id="WP_029093616.1">
    <property type="nucleotide sequence ID" value="NZ_CAADJA010000002.1"/>
</dbReference>
<evidence type="ECO:0000313" key="5">
    <source>
        <dbReference type="Proteomes" id="UP000373449"/>
    </source>
</evidence>
<evidence type="ECO:0000313" key="3">
    <source>
        <dbReference type="EMBL" id="VFS49491.1"/>
    </source>
</evidence>
<accession>A0A2C6CUN6</accession>
<organism evidence="2 4">
    <name type="scientific">Budvicia aquatica</name>
    <dbReference type="NCBI Taxonomy" id="82979"/>
    <lineage>
        <taxon>Bacteria</taxon>
        <taxon>Pseudomonadati</taxon>
        <taxon>Pseudomonadota</taxon>
        <taxon>Gammaproteobacteria</taxon>
        <taxon>Enterobacterales</taxon>
        <taxon>Budviciaceae</taxon>
        <taxon>Budvicia</taxon>
    </lineage>
</organism>
<dbReference type="AlphaFoldDB" id="A0A2C6CUN6"/>
<dbReference type="EMBL" id="CAADJA010000002">
    <property type="protein sequence ID" value="VFS49491.1"/>
    <property type="molecule type" value="Genomic_DNA"/>
</dbReference>
<feature type="chain" id="PRO_5036315784" evidence="1">
    <location>
        <begin position="20"/>
        <end position="100"/>
    </location>
</feature>
<dbReference type="Proteomes" id="UP000373449">
    <property type="component" value="Unassembled WGS sequence"/>
</dbReference>
<reference evidence="3 5" key="3">
    <citation type="submission" date="2019-03" db="EMBL/GenBank/DDBJ databases">
        <authorList>
            <consortium name="Pathogen Informatics"/>
        </authorList>
    </citation>
    <scope>NUCLEOTIDE SEQUENCE [LARGE SCALE GENOMIC DNA]</scope>
    <source>
        <strain evidence="3 5">NCTC12282</strain>
    </source>
</reference>
<reference evidence="2" key="2">
    <citation type="submission" date="2017-09" db="EMBL/GenBank/DDBJ databases">
        <title>FDA dAtabase for Regulatory Grade micrObial Sequences (FDA-ARGOS): Supporting development and validation of Infectious Disease Dx tests.</title>
        <authorList>
            <person name="Minogue T."/>
            <person name="Wolcott M."/>
            <person name="Wasieloski L."/>
            <person name="Aguilar W."/>
            <person name="Moore D."/>
            <person name="Tallon L.J."/>
            <person name="Sadzewicz L."/>
            <person name="Ott S."/>
            <person name="Zhao X."/>
            <person name="Nagaraj S."/>
            <person name="Vavikolanu K."/>
            <person name="Aluvathingal J."/>
            <person name="Nadendla S."/>
            <person name="Sichtig H."/>
        </authorList>
    </citation>
    <scope>NUCLEOTIDE SEQUENCE</scope>
    <source>
        <strain evidence="2">FDAARGOS_387</strain>
    </source>
</reference>
<reference evidence="4" key="1">
    <citation type="submission" date="2017-09" db="EMBL/GenBank/DDBJ databases">
        <title>FDA dAtabase for Regulatory Grade micrObial Sequences (FDA-ARGOS): Supporting development and validation of Infectious Disease Dx tests.</title>
        <authorList>
            <person name="Minogue T."/>
            <person name="Wolcott M."/>
            <person name="Wasieloski L."/>
            <person name="Aguilar W."/>
            <person name="Moore D."/>
            <person name="Tallon L."/>
            <person name="Sadzewicz L."/>
            <person name="Ott S."/>
            <person name="Zhao X."/>
            <person name="Nagaraj S."/>
            <person name="Vavikolanu K."/>
            <person name="Aluvathingal J."/>
            <person name="Nadendla S."/>
            <person name="Sichtig H."/>
        </authorList>
    </citation>
    <scope>NUCLEOTIDE SEQUENCE [LARGE SCALE GENOMIC DNA]</scope>
    <source>
        <strain evidence="4">FDAARGOS_387</strain>
    </source>
</reference>
<evidence type="ECO:0000256" key="1">
    <source>
        <dbReference type="SAM" id="SignalP"/>
    </source>
</evidence>
<gene>
    <name evidence="2" type="ORF">CRN84_14005</name>
    <name evidence="3" type="ORF">NCTC12282_03969</name>
</gene>
<keyword evidence="1" id="KW-0732">Signal</keyword>
<dbReference type="Proteomes" id="UP000224974">
    <property type="component" value="Unassembled WGS sequence"/>
</dbReference>
<proteinExistence type="predicted"/>
<dbReference type="EMBL" id="PDDX01000001">
    <property type="protein sequence ID" value="PHI30369.1"/>
    <property type="molecule type" value="Genomic_DNA"/>
</dbReference>
<evidence type="ECO:0000313" key="4">
    <source>
        <dbReference type="Proteomes" id="UP000224974"/>
    </source>
</evidence>
<sequence length="100" mass="10937">MKKLILGIAMGLASFGTVAETELDGLAKTMVDACKQSGATDIKLCVTNIKFFITIAYKSGYRVRGCEEAKSRDDVCVPNVDSDELVNEFKDIAESTPYYL</sequence>
<evidence type="ECO:0000313" key="2">
    <source>
        <dbReference type="EMBL" id="PHI30369.1"/>
    </source>
</evidence>
<name>A0A2C6CUN6_9GAMM</name>
<feature type="signal peptide" evidence="1">
    <location>
        <begin position="1"/>
        <end position="19"/>
    </location>
</feature>
<keyword evidence="4" id="KW-1185">Reference proteome</keyword>
<protein>
    <submittedName>
        <fullName evidence="2">Uncharacterized protein</fullName>
    </submittedName>
</protein>